<dbReference type="EMBL" id="JACEFO010001646">
    <property type="protein sequence ID" value="KAF8726954.1"/>
    <property type="molecule type" value="Genomic_DNA"/>
</dbReference>
<gene>
    <name evidence="1" type="ORF">HU200_019441</name>
</gene>
<comment type="caution">
    <text evidence="1">The sequence shown here is derived from an EMBL/GenBank/DDBJ whole genome shotgun (WGS) entry which is preliminary data.</text>
</comment>
<accession>A0A835F395</accession>
<name>A0A835F395_9POAL</name>
<protein>
    <submittedName>
        <fullName evidence="1">Uncharacterized protein</fullName>
    </submittedName>
</protein>
<organism evidence="1 2">
    <name type="scientific">Digitaria exilis</name>
    <dbReference type="NCBI Taxonomy" id="1010633"/>
    <lineage>
        <taxon>Eukaryota</taxon>
        <taxon>Viridiplantae</taxon>
        <taxon>Streptophyta</taxon>
        <taxon>Embryophyta</taxon>
        <taxon>Tracheophyta</taxon>
        <taxon>Spermatophyta</taxon>
        <taxon>Magnoliopsida</taxon>
        <taxon>Liliopsida</taxon>
        <taxon>Poales</taxon>
        <taxon>Poaceae</taxon>
        <taxon>PACMAD clade</taxon>
        <taxon>Panicoideae</taxon>
        <taxon>Panicodae</taxon>
        <taxon>Paniceae</taxon>
        <taxon>Anthephorinae</taxon>
        <taxon>Digitaria</taxon>
    </lineage>
</organism>
<reference evidence="1" key="1">
    <citation type="submission" date="2020-07" db="EMBL/GenBank/DDBJ databases">
        <title>Genome sequence and genetic diversity analysis of an under-domesticated orphan crop, white fonio (Digitaria exilis).</title>
        <authorList>
            <person name="Bennetzen J.L."/>
            <person name="Chen S."/>
            <person name="Ma X."/>
            <person name="Wang X."/>
            <person name="Yssel A.E.J."/>
            <person name="Chaluvadi S.R."/>
            <person name="Johnson M."/>
            <person name="Gangashetty P."/>
            <person name="Hamidou F."/>
            <person name="Sanogo M.D."/>
            <person name="Zwaenepoel A."/>
            <person name="Wallace J."/>
            <person name="Van De Peer Y."/>
            <person name="Van Deynze A."/>
        </authorList>
    </citation>
    <scope>NUCLEOTIDE SEQUENCE</scope>
    <source>
        <tissue evidence="1">Leaves</tissue>
    </source>
</reference>
<evidence type="ECO:0000313" key="2">
    <source>
        <dbReference type="Proteomes" id="UP000636709"/>
    </source>
</evidence>
<sequence length="72" mass="7830">MQERFFRCGFFPVIMALTLLQNTLTGAAASVLVSLPVGLLLVVPHAVLHYCPADCADDEEAGPSIVWRRGMN</sequence>
<evidence type="ECO:0000313" key="1">
    <source>
        <dbReference type="EMBL" id="KAF8726954.1"/>
    </source>
</evidence>
<proteinExistence type="predicted"/>
<dbReference type="Proteomes" id="UP000636709">
    <property type="component" value="Unassembled WGS sequence"/>
</dbReference>
<keyword evidence="2" id="KW-1185">Reference proteome</keyword>
<dbReference type="AlphaFoldDB" id="A0A835F395"/>